<dbReference type="Gene3D" id="2.60.120.200">
    <property type="match status" value="1"/>
</dbReference>
<dbReference type="Pfam" id="PF13385">
    <property type="entry name" value="Laminin_G_3"/>
    <property type="match status" value="1"/>
</dbReference>
<name>A0A5J4T2P5_9ZZZZ</name>
<dbReference type="AlphaFoldDB" id="A0A5J4T2P5"/>
<evidence type="ECO:0008006" key="2">
    <source>
        <dbReference type="Google" id="ProtNLM"/>
    </source>
</evidence>
<reference evidence="1" key="1">
    <citation type="submission" date="2019-03" db="EMBL/GenBank/DDBJ databases">
        <title>Single cell metagenomics reveals metabolic interactions within the superorganism composed of flagellate Streblomastix strix and complex community of Bacteroidetes bacteria on its surface.</title>
        <authorList>
            <person name="Treitli S.C."/>
            <person name="Kolisko M."/>
            <person name="Husnik F."/>
            <person name="Keeling P."/>
            <person name="Hampl V."/>
        </authorList>
    </citation>
    <scope>NUCLEOTIDE SEQUENCE</scope>
    <source>
        <strain evidence="1">STM</strain>
    </source>
</reference>
<dbReference type="PROSITE" id="PS51257">
    <property type="entry name" value="PROKAR_LIPOPROTEIN"/>
    <property type="match status" value="1"/>
</dbReference>
<dbReference type="SUPFAM" id="SSF49899">
    <property type="entry name" value="Concanavalin A-like lectins/glucanases"/>
    <property type="match status" value="1"/>
</dbReference>
<organism evidence="1">
    <name type="scientific">termite gut metagenome</name>
    <dbReference type="NCBI Taxonomy" id="433724"/>
    <lineage>
        <taxon>unclassified sequences</taxon>
        <taxon>metagenomes</taxon>
        <taxon>organismal metagenomes</taxon>
    </lineage>
</organism>
<gene>
    <name evidence="1" type="ORF">EZS27_000328</name>
</gene>
<accession>A0A5J4T2P5</accession>
<proteinExistence type="predicted"/>
<evidence type="ECO:0000313" key="1">
    <source>
        <dbReference type="EMBL" id="KAA6352378.1"/>
    </source>
</evidence>
<sequence>MKVNKYTLLITTCLMLLGTTSCFQDMDQDPAFDYPPVYVPAYNPLKVYLPFDQNEKNESNYRYSMISVGEKYADGLIGKTFESSDGAYIIATPPVSLTDTIISLGSFTYSLWINSPRNENVQGILSIAKKDHSLGYVELYFENNNNGNQAYIKGYMRTVPAGGSPKDTWLDVGSVQPEGSSRVEDVWNKWTHLVFRYNGATSSFSIFRDGEAALLNRQLGGGTFGPLMFDPALCDGKIVFGAFSALAGQTTGKQDSWVINSKTFQGKYDQIRFYNKALSDSQIKALYANKE</sequence>
<comment type="caution">
    <text evidence="1">The sequence shown here is derived from an EMBL/GenBank/DDBJ whole genome shotgun (WGS) entry which is preliminary data.</text>
</comment>
<protein>
    <recommendedName>
        <fullName evidence="2">LamG-like jellyroll fold domain-containing protein</fullName>
    </recommendedName>
</protein>
<dbReference type="InterPro" id="IPR013320">
    <property type="entry name" value="ConA-like_dom_sf"/>
</dbReference>
<dbReference type="EMBL" id="SNRY01000003">
    <property type="protein sequence ID" value="KAA6352378.1"/>
    <property type="molecule type" value="Genomic_DNA"/>
</dbReference>